<evidence type="ECO:0000256" key="7">
    <source>
        <dbReference type="ARBA" id="ARBA00023034"/>
    </source>
</evidence>
<dbReference type="GO" id="GO:0000139">
    <property type="term" value="C:Golgi membrane"/>
    <property type="evidence" value="ECO:0007669"/>
    <property type="project" value="UniProtKB-SubCell"/>
</dbReference>
<keyword evidence="7" id="KW-0333">Golgi apparatus</keyword>
<evidence type="ECO:0000313" key="11">
    <source>
        <dbReference type="Proteomes" id="UP000594262"/>
    </source>
</evidence>
<dbReference type="InterPro" id="IPR027417">
    <property type="entry name" value="P-loop_NTPase"/>
</dbReference>
<evidence type="ECO:0000256" key="2">
    <source>
        <dbReference type="ARBA" id="ARBA00008124"/>
    </source>
</evidence>
<evidence type="ECO:0000256" key="9">
    <source>
        <dbReference type="ARBA" id="ARBA00023180"/>
    </source>
</evidence>
<evidence type="ECO:0000313" key="10">
    <source>
        <dbReference type="EnsemblMetazoa" id="CLYHEMP018094.1"/>
    </source>
</evidence>
<proteinExistence type="inferred from homology"/>
<evidence type="ECO:0000256" key="4">
    <source>
        <dbReference type="ARBA" id="ARBA00022692"/>
    </source>
</evidence>
<keyword evidence="11" id="KW-1185">Reference proteome</keyword>
<keyword evidence="6" id="KW-1133">Transmembrane helix</keyword>
<dbReference type="AlphaFoldDB" id="A0A7M5X5J3"/>
<name>A0A7M5X5J3_9CNID</name>
<keyword evidence="3" id="KW-0808">Transferase</keyword>
<dbReference type="GO" id="GO:0009247">
    <property type="term" value="P:glycolipid biosynthetic process"/>
    <property type="evidence" value="ECO:0007669"/>
    <property type="project" value="InterPro"/>
</dbReference>
<evidence type="ECO:0000256" key="8">
    <source>
        <dbReference type="ARBA" id="ARBA00023136"/>
    </source>
</evidence>
<sequence length="242" mass="28058">MGKAFWQNKHKLFFMATLMLAVGYVLLSKSSKQASSNKLLTKDEDETPSYVKMSSCKQNNNVSIFYIKIQKTGSSTIKSMLLNYGLKKKMKICMDNTDLHHMNFPYQIDESKLVKKPNEKCQLVADELIFHEKQASSMMFGRPLIITSLRDPIMHFVSMYKFTLVHYAVEMLTLLKLDFWDGVRVFLKNPDLVRAVYNTFDRDEMHDFLLQQLVRPNLQSFSLGLNADSTEKEIKSKINSIE</sequence>
<dbReference type="PANTHER" id="PTHR14647">
    <property type="entry name" value="GALACTOSE-3-O-SULFOTRANSFERASE"/>
    <property type="match status" value="1"/>
</dbReference>
<dbReference type="Gene3D" id="3.40.50.300">
    <property type="entry name" value="P-loop containing nucleotide triphosphate hydrolases"/>
    <property type="match status" value="1"/>
</dbReference>
<organism evidence="10 11">
    <name type="scientific">Clytia hemisphaerica</name>
    <dbReference type="NCBI Taxonomy" id="252671"/>
    <lineage>
        <taxon>Eukaryota</taxon>
        <taxon>Metazoa</taxon>
        <taxon>Cnidaria</taxon>
        <taxon>Hydrozoa</taxon>
        <taxon>Hydroidolina</taxon>
        <taxon>Leptothecata</taxon>
        <taxon>Obeliida</taxon>
        <taxon>Clytiidae</taxon>
        <taxon>Clytia</taxon>
    </lineage>
</organism>
<keyword evidence="5" id="KW-0735">Signal-anchor</keyword>
<dbReference type="GeneID" id="136824040"/>
<dbReference type="OrthoDB" id="514299at2759"/>
<protein>
    <submittedName>
        <fullName evidence="10">Uncharacterized protein</fullName>
    </submittedName>
</protein>
<dbReference type="RefSeq" id="XP_066936296.1">
    <property type="nucleotide sequence ID" value="XM_067080195.1"/>
</dbReference>
<evidence type="ECO:0000256" key="6">
    <source>
        <dbReference type="ARBA" id="ARBA00022989"/>
    </source>
</evidence>
<evidence type="ECO:0000256" key="3">
    <source>
        <dbReference type="ARBA" id="ARBA00022679"/>
    </source>
</evidence>
<dbReference type="PANTHER" id="PTHR14647:SF87">
    <property type="entry name" value="PUTATIVE-RELATED"/>
    <property type="match status" value="1"/>
</dbReference>
<keyword evidence="4" id="KW-0812">Transmembrane</keyword>
<reference evidence="10" key="1">
    <citation type="submission" date="2021-01" db="UniProtKB">
        <authorList>
            <consortium name="EnsemblMetazoa"/>
        </authorList>
    </citation>
    <scope>IDENTIFICATION</scope>
</reference>
<dbReference type="InterPro" id="IPR009729">
    <property type="entry name" value="Gal-3-0_sulfotransfrase"/>
</dbReference>
<dbReference type="Pfam" id="PF06990">
    <property type="entry name" value="Gal-3-0_sulfotr"/>
    <property type="match status" value="1"/>
</dbReference>
<comment type="subcellular location">
    <subcellularLocation>
        <location evidence="1">Golgi apparatus membrane</location>
        <topology evidence="1">Single-pass type II membrane protein</topology>
    </subcellularLocation>
</comment>
<dbReference type="SUPFAM" id="SSF52540">
    <property type="entry name" value="P-loop containing nucleoside triphosphate hydrolases"/>
    <property type="match status" value="1"/>
</dbReference>
<evidence type="ECO:0000256" key="5">
    <source>
        <dbReference type="ARBA" id="ARBA00022968"/>
    </source>
</evidence>
<comment type="similarity">
    <text evidence="2">Belongs to the galactose-3-O-sulfotransferase family.</text>
</comment>
<dbReference type="EnsemblMetazoa" id="CLYHEMT018094.1">
    <property type="protein sequence ID" value="CLYHEMP018094.1"/>
    <property type="gene ID" value="CLYHEMG018094"/>
</dbReference>
<keyword evidence="8" id="KW-0472">Membrane</keyword>
<keyword evidence="9" id="KW-0325">Glycoprotein</keyword>
<dbReference type="GO" id="GO:0001733">
    <property type="term" value="F:galactosylceramide sulfotransferase activity"/>
    <property type="evidence" value="ECO:0007669"/>
    <property type="project" value="InterPro"/>
</dbReference>
<accession>A0A7M5X5J3</accession>
<evidence type="ECO:0000256" key="1">
    <source>
        <dbReference type="ARBA" id="ARBA00004323"/>
    </source>
</evidence>
<dbReference type="Proteomes" id="UP000594262">
    <property type="component" value="Unplaced"/>
</dbReference>